<name>A0A0F9E7F6_9ZZZZ</name>
<dbReference type="EMBL" id="LAZR01036092">
    <property type="protein sequence ID" value="KKL25766.1"/>
    <property type="molecule type" value="Genomic_DNA"/>
</dbReference>
<comment type="caution">
    <text evidence="1">The sequence shown here is derived from an EMBL/GenBank/DDBJ whole genome shotgun (WGS) entry which is preliminary data.</text>
</comment>
<evidence type="ECO:0000313" key="1">
    <source>
        <dbReference type="EMBL" id="KKL25766.1"/>
    </source>
</evidence>
<accession>A0A0F9E7F6</accession>
<feature type="non-terminal residue" evidence="1">
    <location>
        <position position="63"/>
    </location>
</feature>
<organism evidence="1">
    <name type="scientific">marine sediment metagenome</name>
    <dbReference type="NCBI Taxonomy" id="412755"/>
    <lineage>
        <taxon>unclassified sequences</taxon>
        <taxon>metagenomes</taxon>
        <taxon>ecological metagenomes</taxon>
    </lineage>
</organism>
<sequence length="63" mass="7409">MKYRCKKCQHQFHMDDDVPFCPACDCEDVDGTYYRDCSDCGGSMMMWDDTTLPFDYLCVQCLQ</sequence>
<reference evidence="1" key="1">
    <citation type="journal article" date="2015" name="Nature">
        <title>Complex archaea that bridge the gap between prokaryotes and eukaryotes.</title>
        <authorList>
            <person name="Spang A."/>
            <person name="Saw J.H."/>
            <person name="Jorgensen S.L."/>
            <person name="Zaremba-Niedzwiedzka K."/>
            <person name="Martijn J."/>
            <person name="Lind A.E."/>
            <person name="van Eijk R."/>
            <person name="Schleper C."/>
            <person name="Guy L."/>
            <person name="Ettema T.J."/>
        </authorList>
    </citation>
    <scope>NUCLEOTIDE SEQUENCE</scope>
</reference>
<protein>
    <submittedName>
        <fullName evidence="1">Uncharacterized protein</fullName>
    </submittedName>
</protein>
<proteinExistence type="predicted"/>
<dbReference type="AlphaFoldDB" id="A0A0F9E7F6"/>
<gene>
    <name evidence="1" type="ORF">LCGC14_2402000</name>
</gene>